<sequence>MNFFIVMQNDIYDQQMKDKLIQCPQKDSFGNIPHYYSRMIELQKNDRIFHYTNGSIVAIGTVETNTSIREFEQSHYFFVPVDYQILSHPLHIRTHWAEIESRLPVEYAPFQKNGADNTGYLYPCNDFLASSLINNIAVQNSHLELDDINQLTEKRAIANMRIGQNLYKDRLSILWNNECAVCGINVPELLKASHAKPWKDSTNKERLDPYNGLLLCAHHDALFDKGLISFNELGNMLLSHKVLNVIPEIPNISLSSKITLFEENKKYLLWHQSYVFQ</sequence>
<proteinExistence type="predicted"/>
<dbReference type="Proteomes" id="UP001060325">
    <property type="component" value="Plasmid pCXA"/>
</dbReference>
<name>A0ABY5FT58_9BACL</name>
<evidence type="ECO:0000313" key="3">
    <source>
        <dbReference type="Proteomes" id="UP001060325"/>
    </source>
</evidence>
<dbReference type="Pfam" id="PF13391">
    <property type="entry name" value="HNH_2"/>
    <property type="match status" value="1"/>
</dbReference>
<protein>
    <submittedName>
        <fullName evidence="2">HNH endonuclease</fullName>
    </submittedName>
</protein>
<evidence type="ECO:0000259" key="1">
    <source>
        <dbReference type="Pfam" id="PF13391"/>
    </source>
</evidence>
<keyword evidence="2" id="KW-0378">Hydrolase</keyword>
<keyword evidence="3" id="KW-1185">Reference proteome</keyword>
<dbReference type="GO" id="GO:0004519">
    <property type="term" value="F:endonuclease activity"/>
    <property type="evidence" value="ECO:0007669"/>
    <property type="project" value="UniProtKB-KW"/>
</dbReference>
<dbReference type="EMBL" id="CP101463">
    <property type="protein sequence ID" value="UTT44565.1"/>
    <property type="molecule type" value="Genomic_DNA"/>
</dbReference>
<dbReference type="RefSeq" id="WP_255178767.1">
    <property type="nucleotide sequence ID" value="NZ_CP101463.1"/>
</dbReference>
<dbReference type="InterPro" id="IPR003615">
    <property type="entry name" value="HNH_nuc"/>
</dbReference>
<evidence type="ECO:0000313" key="2">
    <source>
        <dbReference type="EMBL" id="UTT44565.1"/>
    </source>
</evidence>
<keyword evidence="2" id="KW-0614">Plasmid</keyword>
<organism evidence="2 3">
    <name type="scientific">Exiguobacterium aurantiacum</name>
    <dbReference type="NCBI Taxonomy" id="33987"/>
    <lineage>
        <taxon>Bacteria</taxon>
        <taxon>Bacillati</taxon>
        <taxon>Bacillota</taxon>
        <taxon>Bacilli</taxon>
        <taxon>Bacillales</taxon>
        <taxon>Bacillales Family XII. Incertae Sedis</taxon>
        <taxon>Exiguobacterium</taxon>
    </lineage>
</organism>
<keyword evidence="2" id="KW-0255">Endonuclease</keyword>
<gene>
    <name evidence="2" type="ORF">NMQ00_16320</name>
</gene>
<keyword evidence="2" id="KW-0540">Nuclease</keyword>
<accession>A0ABY5FT58</accession>
<feature type="domain" description="HNH nuclease" evidence="1">
    <location>
        <begin position="179"/>
        <end position="231"/>
    </location>
</feature>
<geneLocation type="plasmid" evidence="2 3">
    <name>pCXA</name>
</geneLocation>
<reference evidence="2" key="1">
    <citation type="submission" date="2022-07" db="EMBL/GenBank/DDBJ databases">
        <title>Complete genome of CX2.</title>
        <authorList>
            <person name="Cao G."/>
        </authorList>
    </citation>
    <scope>NUCLEOTIDE SEQUENCE</scope>
    <source>
        <strain evidence="2">CX2</strain>
        <plasmid evidence="2">pCXA</plasmid>
    </source>
</reference>